<dbReference type="AlphaFoldDB" id="A0A401GJS0"/>
<dbReference type="SUPFAM" id="SSF140996">
    <property type="entry name" value="Hermes dimerisation domain"/>
    <property type="match status" value="1"/>
</dbReference>
<name>A0A401GJS0_9APHY</name>
<keyword evidence="2" id="KW-1185">Reference proteome</keyword>
<organism evidence="1 2">
    <name type="scientific">Sparassis crispa</name>
    <dbReference type="NCBI Taxonomy" id="139825"/>
    <lineage>
        <taxon>Eukaryota</taxon>
        <taxon>Fungi</taxon>
        <taxon>Dikarya</taxon>
        <taxon>Basidiomycota</taxon>
        <taxon>Agaricomycotina</taxon>
        <taxon>Agaricomycetes</taxon>
        <taxon>Polyporales</taxon>
        <taxon>Sparassidaceae</taxon>
        <taxon>Sparassis</taxon>
    </lineage>
</organism>
<comment type="caution">
    <text evidence="1">The sequence shown here is derived from an EMBL/GenBank/DDBJ whole genome shotgun (WGS) entry which is preliminary data.</text>
</comment>
<dbReference type="RefSeq" id="XP_027613331.1">
    <property type="nucleotide sequence ID" value="XM_027757530.1"/>
</dbReference>
<dbReference type="EMBL" id="BFAD01000004">
    <property type="protein sequence ID" value="GBE82418.1"/>
    <property type="molecule type" value="Genomic_DNA"/>
</dbReference>
<accession>A0A401GJS0</accession>
<gene>
    <name evidence="1" type="ORF">SCP_0408020</name>
</gene>
<dbReference type="GeneID" id="38779335"/>
<dbReference type="STRING" id="139825.A0A401GJS0"/>
<dbReference type="InParanoid" id="A0A401GJS0"/>
<dbReference type="Proteomes" id="UP000287166">
    <property type="component" value="Unassembled WGS sequence"/>
</dbReference>
<dbReference type="OrthoDB" id="2792843at2759"/>
<evidence type="ECO:0000313" key="1">
    <source>
        <dbReference type="EMBL" id="GBE82418.1"/>
    </source>
</evidence>
<reference evidence="1 2" key="1">
    <citation type="journal article" date="2018" name="Sci. Rep.">
        <title>Genome sequence of the cauliflower mushroom Sparassis crispa (Hanabiratake) and its association with beneficial usage.</title>
        <authorList>
            <person name="Kiyama R."/>
            <person name="Furutani Y."/>
            <person name="Kawaguchi K."/>
            <person name="Nakanishi T."/>
        </authorList>
    </citation>
    <scope>NUCLEOTIDE SEQUENCE [LARGE SCALE GENOMIC DNA]</scope>
</reference>
<proteinExistence type="predicted"/>
<evidence type="ECO:0000313" key="2">
    <source>
        <dbReference type="Proteomes" id="UP000287166"/>
    </source>
</evidence>
<sequence length="163" mass="18695">METPEEELEWLSKDWKSVAYAFFKPEVTIESDASGKCVHVFHCMNRGCRMKISRWLDKGDAKSTGNLRKHIKACWGDEALTVTDEMKNADDARPCVAKFACSGSVTASFERKGKGKITYSTRQHTQQQFRAEIVHWVSESLHPFAIVEDRGFHSLMKMRCPEY</sequence>
<protein>
    <submittedName>
        <fullName evidence="1">Uncharacterized protein</fullName>
    </submittedName>
</protein>